<name>A0A6G0T413_APHGL</name>
<keyword evidence="2" id="KW-1185">Reference proteome</keyword>
<evidence type="ECO:0000313" key="1">
    <source>
        <dbReference type="EMBL" id="KAE9525252.1"/>
    </source>
</evidence>
<reference evidence="1 2" key="1">
    <citation type="submission" date="2019-08" db="EMBL/GenBank/DDBJ databases">
        <title>The genome of the soybean aphid Biotype 1, its phylome, world population structure and adaptation to the North American continent.</title>
        <authorList>
            <person name="Giordano R."/>
            <person name="Donthu R.K."/>
            <person name="Hernandez A.G."/>
            <person name="Wright C.L."/>
            <person name="Zimin A.V."/>
        </authorList>
    </citation>
    <scope>NUCLEOTIDE SEQUENCE [LARGE SCALE GENOMIC DNA]</scope>
    <source>
        <tissue evidence="1">Whole aphids</tissue>
    </source>
</reference>
<dbReference type="Proteomes" id="UP000475862">
    <property type="component" value="Unassembled WGS sequence"/>
</dbReference>
<dbReference type="AlphaFoldDB" id="A0A6G0T413"/>
<dbReference type="EMBL" id="VYZN01000061">
    <property type="protein sequence ID" value="KAE9525252.1"/>
    <property type="molecule type" value="Genomic_DNA"/>
</dbReference>
<protein>
    <submittedName>
        <fullName evidence="1">Uncharacterized protein</fullName>
    </submittedName>
</protein>
<comment type="caution">
    <text evidence="1">The sequence shown here is derived from an EMBL/GenBank/DDBJ whole genome shotgun (WGS) entry which is preliminary data.</text>
</comment>
<organism evidence="1 2">
    <name type="scientific">Aphis glycines</name>
    <name type="common">Soybean aphid</name>
    <dbReference type="NCBI Taxonomy" id="307491"/>
    <lineage>
        <taxon>Eukaryota</taxon>
        <taxon>Metazoa</taxon>
        <taxon>Ecdysozoa</taxon>
        <taxon>Arthropoda</taxon>
        <taxon>Hexapoda</taxon>
        <taxon>Insecta</taxon>
        <taxon>Pterygota</taxon>
        <taxon>Neoptera</taxon>
        <taxon>Paraneoptera</taxon>
        <taxon>Hemiptera</taxon>
        <taxon>Sternorrhyncha</taxon>
        <taxon>Aphidomorpha</taxon>
        <taxon>Aphidoidea</taxon>
        <taxon>Aphididae</taxon>
        <taxon>Aphidini</taxon>
        <taxon>Aphis</taxon>
        <taxon>Aphis</taxon>
    </lineage>
</organism>
<evidence type="ECO:0000313" key="2">
    <source>
        <dbReference type="Proteomes" id="UP000475862"/>
    </source>
</evidence>
<dbReference type="OrthoDB" id="5353095at2759"/>
<sequence>MHTTVIKVLRTKHSIQSSIWRPNSKATNTPNSETIKSFLLNLNTISQINNNKKKGKKSLQYYEIDSKACAIVNKSEVASGFVIFRISHPLDEHMNVKSVLCFPAKNSGSSRMFGENMAAPFSSCSVLVTKNIYWKLCVCDFDCIVSNIISSIGRSNASIISLTADKGRVPDVCLLRFGSFFCSHRTLQLYQLTEIIKYLLNNYKKHGTNIMVLLDLLNDV</sequence>
<gene>
    <name evidence="1" type="ORF">AGLY_014320</name>
</gene>
<accession>A0A6G0T413</accession>
<proteinExistence type="predicted"/>